<feature type="transmembrane region" description="Helical" evidence="2">
    <location>
        <begin position="65"/>
        <end position="86"/>
    </location>
</feature>
<reference evidence="3 4" key="1">
    <citation type="submission" date="2019-01" db="EMBL/GenBank/DDBJ databases">
        <title>Halorientalis sp. F13-25 a new haloarchaeum isolated from hypersaline water.</title>
        <authorList>
            <person name="Ana D.-V."/>
            <person name="Cristina S.-P."/>
            <person name="Antonio V."/>
        </authorList>
    </citation>
    <scope>NUCLEOTIDE SEQUENCE [LARGE SCALE GENOMIC DNA]</scope>
    <source>
        <strain evidence="3 4">F13-25</strain>
    </source>
</reference>
<proteinExistence type="predicted"/>
<evidence type="ECO:0000313" key="3">
    <source>
        <dbReference type="EMBL" id="RXK49164.1"/>
    </source>
</evidence>
<dbReference type="AlphaFoldDB" id="A0A498L2Q5"/>
<dbReference type="Pfam" id="PF20389">
    <property type="entry name" value="DUF6684"/>
    <property type="match status" value="1"/>
</dbReference>
<feature type="region of interest" description="Disordered" evidence="1">
    <location>
        <begin position="89"/>
        <end position="108"/>
    </location>
</feature>
<gene>
    <name evidence="3" type="ORF">EAF64_09575</name>
</gene>
<accession>A0A498L2Q5</accession>
<dbReference type="EMBL" id="RDFA01000003">
    <property type="protein sequence ID" value="RXK49164.1"/>
    <property type="molecule type" value="Genomic_DNA"/>
</dbReference>
<dbReference type="RefSeq" id="WP_129068760.1">
    <property type="nucleotide sequence ID" value="NZ_RDFA01000003.1"/>
</dbReference>
<name>A0A498L2Q5_9EURY</name>
<comment type="caution">
    <text evidence="3">The sequence shown here is derived from an EMBL/GenBank/DDBJ whole genome shotgun (WGS) entry which is preliminary data.</text>
</comment>
<keyword evidence="4" id="KW-1185">Reference proteome</keyword>
<organism evidence="3 4">
    <name type="scientific">Halorientalis pallida</name>
    <dbReference type="NCBI Taxonomy" id="2479928"/>
    <lineage>
        <taxon>Archaea</taxon>
        <taxon>Methanobacteriati</taxon>
        <taxon>Methanobacteriota</taxon>
        <taxon>Stenosarchaea group</taxon>
        <taxon>Halobacteria</taxon>
        <taxon>Halobacteriales</taxon>
        <taxon>Haloarculaceae</taxon>
        <taxon>Halorientalis</taxon>
    </lineage>
</organism>
<dbReference type="OrthoDB" id="239556at2157"/>
<keyword evidence="2" id="KW-1133">Transmembrane helix</keyword>
<evidence type="ECO:0000313" key="4">
    <source>
        <dbReference type="Proteomes" id="UP000289691"/>
    </source>
</evidence>
<keyword evidence="2" id="KW-0812">Transmembrane</keyword>
<dbReference type="InterPro" id="IPR046506">
    <property type="entry name" value="DUF6684"/>
</dbReference>
<evidence type="ECO:0000256" key="1">
    <source>
        <dbReference type="SAM" id="MobiDB-lite"/>
    </source>
</evidence>
<dbReference type="Proteomes" id="UP000289691">
    <property type="component" value="Unassembled WGS sequence"/>
</dbReference>
<evidence type="ECO:0008006" key="5">
    <source>
        <dbReference type="Google" id="ProtNLM"/>
    </source>
</evidence>
<protein>
    <recommendedName>
        <fullName evidence="5">Cox cluster protein</fullName>
    </recommendedName>
</protein>
<evidence type="ECO:0000256" key="2">
    <source>
        <dbReference type="SAM" id="Phobius"/>
    </source>
</evidence>
<sequence length="108" mass="11251">MSRDTESAETEGETQSENTDPSWAGFDRQLLSDLFVNVVPIAIIAAFVVMFGLFSSGGEGGDPLLLFHGALIGGVVLVSIVAGWVISGEDSPLEGSVAGGYDSESDRE</sequence>
<keyword evidence="2" id="KW-0472">Membrane</keyword>
<feature type="transmembrane region" description="Helical" evidence="2">
    <location>
        <begin position="34"/>
        <end position="53"/>
    </location>
</feature>
<feature type="region of interest" description="Disordered" evidence="1">
    <location>
        <begin position="1"/>
        <end position="24"/>
    </location>
</feature>